<dbReference type="Proteomes" id="UP000017127">
    <property type="component" value="Unassembled WGS sequence"/>
</dbReference>
<keyword evidence="1 2" id="KW-0808">Transferase</keyword>
<dbReference type="GO" id="GO:0008146">
    <property type="term" value="F:sulfotransferase activity"/>
    <property type="evidence" value="ECO:0007669"/>
    <property type="project" value="InterPro"/>
</dbReference>
<dbReference type="EMBL" id="AUZM01000084">
    <property type="protein sequence ID" value="ERT04702.1"/>
    <property type="molecule type" value="Genomic_DNA"/>
</dbReference>
<dbReference type="Gene3D" id="3.40.50.300">
    <property type="entry name" value="P-loop containing nucleotide triphosphate hydrolases"/>
    <property type="match status" value="1"/>
</dbReference>
<dbReference type="InterPro" id="IPR037359">
    <property type="entry name" value="NST/OST"/>
</dbReference>
<evidence type="ECO:0000313" key="3">
    <source>
        <dbReference type="Proteomes" id="UP000017127"/>
    </source>
</evidence>
<reference evidence="2 3" key="1">
    <citation type="journal article" date="2013" name="Front. Microbiol.">
        <title>Comparative genomic analyses of the cyanobacterium, Lyngbya aestuarii BL J, a powerful hydrogen producer.</title>
        <authorList>
            <person name="Kothari A."/>
            <person name="Vaughn M."/>
            <person name="Garcia-Pichel F."/>
        </authorList>
    </citation>
    <scope>NUCLEOTIDE SEQUENCE [LARGE SCALE GENOMIC DNA]</scope>
    <source>
        <strain evidence="2 3">BL J</strain>
    </source>
</reference>
<gene>
    <name evidence="2" type="ORF">M595_5349</name>
</gene>
<accession>U7QBX3</accession>
<protein>
    <submittedName>
        <fullName evidence="2">Sulfotransferase domain protein</fullName>
    </submittedName>
</protein>
<dbReference type="InterPro" id="IPR027417">
    <property type="entry name" value="P-loop_NTPase"/>
</dbReference>
<name>U7QBX3_9CYAN</name>
<dbReference type="PANTHER" id="PTHR10605:SF56">
    <property type="entry name" value="BIFUNCTIONAL HEPARAN SULFATE N-DEACETYLASE_N-SULFOTRANSFERASE"/>
    <property type="match status" value="1"/>
</dbReference>
<dbReference type="Pfam" id="PF13469">
    <property type="entry name" value="Sulfotransfer_3"/>
    <property type="match status" value="1"/>
</dbReference>
<evidence type="ECO:0000256" key="1">
    <source>
        <dbReference type="ARBA" id="ARBA00022679"/>
    </source>
</evidence>
<dbReference type="PANTHER" id="PTHR10605">
    <property type="entry name" value="HEPARAN SULFATE SULFOTRANSFERASE"/>
    <property type="match status" value="1"/>
</dbReference>
<dbReference type="SUPFAM" id="SSF52540">
    <property type="entry name" value="P-loop containing nucleoside triphosphate hydrolases"/>
    <property type="match status" value="1"/>
</dbReference>
<keyword evidence="3" id="KW-1185">Reference proteome</keyword>
<comment type="caution">
    <text evidence="2">The sequence shown here is derived from an EMBL/GenBank/DDBJ whole genome shotgun (WGS) entry which is preliminary data.</text>
</comment>
<organism evidence="2 3">
    <name type="scientific">Lyngbya aestuarii BL J</name>
    <dbReference type="NCBI Taxonomy" id="1348334"/>
    <lineage>
        <taxon>Bacteria</taxon>
        <taxon>Bacillati</taxon>
        <taxon>Cyanobacteriota</taxon>
        <taxon>Cyanophyceae</taxon>
        <taxon>Oscillatoriophycideae</taxon>
        <taxon>Oscillatoriales</taxon>
        <taxon>Microcoleaceae</taxon>
        <taxon>Lyngbya</taxon>
    </lineage>
</organism>
<evidence type="ECO:0000313" key="2">
    <source>
        <dbReference type="EMBL" id="ERT04702.1"/>
    </source>
</evidence>
<sequence length="307" mass="35747">MKKLNQLCLKMPLPTFLIAGVQKAGTSSVYKYLEQHPQVCLGTVKEPNFLVSELTPEKIESNQAYYEKRAWRYSYDKYLENFSKCTNESAIGDGSVNCLFHYETSIPRIQKYIPNAKIFVVLRHPVERAFSDYLMHLRDAIDSKQTLPLVQQSPSSFQLCKGLYYESIKSFQDAFGIEQFRVYLYNDLCQDSIKMMKDIYNFIGVSTDFEPDTSQKYQTASIPKNSLINRLLRKQNPLKTVFRSTLGTLLPEKKRQKIRSWLISANSQSKQSVSLSPEDRQVLLDYYREDVLKLQDYLDRDLSAWLK</sequence>
<dbReference type="AlphaFoldDB" id="U7QBX3"/>
<proteinExistence type="predicted"/>